<name>A0A0D2DYG5_9EURO</name>
<proteinExistence type="predicted"/>
<evidence type="ECO:0000313" key="2">
    <source>
        <dbReference type="Proteomes" id="UP000053342"/>
    </source>
</evidence>
<accession>A0A0D2DYG5</accession>
<dbReference type="AlphaFoldDB" id="A0A0D2DYG5"/>
<reference evidence="1 2" key="1">
    <citation type="submission" date="2015-01" db="EMBL/GenBank/DDBJ databases">
        <title>The Genome Sequence of Exophiala oligosperma CBS72588.</title>
        <authorList>
            <consortium name="The Broad Institute Genomics Platform"/>
            <person name="Cuomo C."/>
            <person name="de Hoog S."/>
            <person name="Gorbushina A."/>
            <person name="Stielow B."/>
            <person name="Teixiera M."/>
            <person name="Abouelleil A."/>
            <person name="Chapman S.B."/>
            <person name="Priest M."/>
            <person name="Young S.K."/>
            <person name="Wortman J."/>
            <person name="Nusbaum C."/>
            <person name="Birren B."/>
        </authorList>
    </citation>
    <scope>NUCLEOTIDE SEQUENCE [LARGE SCALE GENOMIC DNA]</scope>
    <source>
        <strain evidence="1 2">CBS 72588</strain>
    </source>
</reference>
<sequence length="86" mass="9587">MGNRGRLGLLFDAETDLEIDALSGAWLLPPAASDTPEDEDERRVQAVDIVIQYVEWADRRSTKAPETAFHVHIMLQGGHDASRKTK</sequence>
<dbReference type="Proteomes" id="UP000053342">
    <property type="component" value="Unassembled WGS sequence"/>
</dbReference>
<dbReference type="VEuPathDB" id="FungiDB:PV06_00752"/>
<dbReference type="RefSeq" id="XP_016268349.1">
    <property type="nucleotide sequence ID" value="XM_016401296.1"/>
</dbReference>
<keyword evidence="2" id="KW-1185">Reference proteome</keyword>
<dbReference type="EMBL" id="KN847332">
    <property type="protein sequence ID" value="KIW48133.1"/>
    <property type="molecule type" value="Genomic_DNA"/>
</dbReference>
<evidence type="ECO:0000313" key="1">
    <source>
        <dbReference type="EMBL" id="KIW48133.1"/>
    </source>
</evidence>
<organism evidence="1 2">
    <name type="scientific">Exophiala oligosperma</name>
    <dbReference type="NCBI Taxonomy" id="215243"/>
    <lineage>
        <taxon>Eukaryota</taxon>
        <taxon>Fungi</taxon>
        <taxon>Dikarya</taxon>
        <taxon>Ascomycota</taxon>
        <taxon>Pezizomycotina</taxon>
        <taxon>Eurotiomycetes</taxon>
        <taxon>Chaetothyriomycetidae</taxon>
        <taxon>Chaetothyriales</taxon>
        <taxon>Herpotrichiellaceae</taxon>
        <taxon>Exophiala</taxon>
    </lineage>
</organism>
<dbReference type="OrthoDB" id="10466380at2759"/>
<gene>
    <name evidence="1" type="ORF">PV06_00752</name>
</gene>
<dbReference type="GeneID" id="27352826"/>
<dbReference type="HOGENOM" id="CLU_2497911_0_0_1"/>
<protein>
    <submittedName>
        <fullName evidence="1">Uncharacterized protein</fullName>
    </submittedName>
</protein>